<feature type="domain" description="GTP cyclohydrolase II" evidence="11">
    <location>
        <begin position="74"/>
        <end position="213"/>
    </location>
</feature>
<dbReference type="PANTHER" id="PTHR21327">
    <property type="entry name" value="GTP CYCLOHYDROLASE II-RELATED"/>
    <property type="match status" value="1"/>
</dbReference>
<evidence type="ECO:0000256" key="3">
    <source>
        <dbReference type="ARBA" id="ARBA00012762"/>
    </source>
</evidence>
<dbReference type="EC" id="3.5.4.25" evidence="3"/>
<dbReference type="EMBL" id="SWFM01000004">
    <property type="protein sequence ID" value="TKD69242.1"/>
    <property type="molecule type" value="Genomic_DNA"/>
</dbReference>
<accession>A0A4U1MFT6</accession>
<evidence type="ECO:0000256" key="10">
    <source>
        <dbReference type="ARBA" id="ARBA00049295"/>
    </source>
</evidence>
<dbReference type="UniPathway" id="UPA00275"/>
<dbReference type="AlphaFoldDB" id="A0A4U1MFT6"/>
<dbReference type="Gene3D" id="3.40.50.10990">
    <property type="entry name" value="GTP cyclohydrolase II"/>
    <property type="match status" value="1"/>
</dbReference>
<dbReference type="GO" id="GO:0005829">
    <property type="term" value="C:cytosol"/>
    <property type="evidence" value="ECO:0007669"/>
    <property type="project" value="TreeGrafter"/>
</dbReference>
<organism evidence="12 13">
    <name type="scientific">Guptibacillus hwajinpoensis</name>
    <dbReference type="NCBI Taxonomy" id="208199"/>
    <lineage>
        <taxon>Bacteria</taxon>
        <taxon>Bacillati</taxon>
        <taxon>Bacillota</taxon>
        <taxon>Bacilli</taxon>
        <taxon>Bacillales</taxon>
        <taxon>Guptibacillaceae</taxon>
        <taxon>Guptibacillus</taxon>
    </lineage>
</organism>
<dbReference type="GO" id="GO:0003935">
    <property type="term" value="F:GTP cyclohydrolase II activity"/>
    <property type="evidence" value="ECO:0007669"/>
    <property type="project" value="UniProtKB-EC"/>
</dbReference>
<sequence>MSQLKKYLSKYTEVICSTNYNLALVGPIDLPIEVNGEVVKFSWYVWLNKALADKNETDLIDFVSSNDIGDYQFSSVLLYGDVNNLDQSPFVRFHSICHTGDIFGSKRCDCGEQLEKSLDMIVENGSGALFYLANHEGRGIGLFNKALTYILQENDFDTVDANLELGLEEDSRSYSEAITILKHLTSRAVTLITNNPQKINSLREAGVDINEVISLWTSKSHFNEFYLKTKVKKSGHLINN</sequence>
<keyword evidence="6" id="KW-0547">Nucleotide-binding</keyword>
<dbReference type="SUPFAM" id="SSF142695">
    <property type="entry name" value="RibA-like"/>
    <property type="match status" value="1"/>
</dbReference>
<keyword evidence="5" id="KW-0479">Metal-binding</keyword>
<dbReference type="NCBIfam" id="NF001591">
    <property type="entry name" value="PRK00393.1"/>
    <property type="match status" value="1"/>
</dbReference>
<evidence type="ECO:0000256" key="7">
    <source>
        <dbReference type="ARBA" id="ARBA00022801"/>
    </source>
</evidence>
<evidence type="ECO:0000256" key="4">
    <source>
        <dbReference type="ARBA" id="ARBA00022619"/>
    </source>
</evidence>
<dbReference type="RefSeq" id="WP_136947913.1">
    <property type="nucleotide sequence ID" value="NZ_SWFM01000004.1"/>
</dbReference>
<evidence type="ECO:0000313" key="13">
    <source>
        <dbReference type="Proteomes" id="UP000310541"/>
    </source>
</evidence>
<evidence type="ECO:0000256" key="5">
    <source>
        <dbReference type="ARBA" id="ARBA00022723"/>
    </source>
</evidence>
<evidence type="ECO:0000256" key="6">
    <source>
        <dbReference type="ARBA" id="ARBA00022741"/>
    </source>
</evidence>
<dbReference type="PANTHER" id="PTHR21327:SF18">
    <property type="entry name" value="3,4-DIHYDROXY-2-BUTANONE 4-PHOSPHATE SYNTHASE"/>
    <property type="match status" value="1"/>
</dbReference>
<keyword evidence="4" id="KW-0686">Riboflavin biosynthesis</keyword>
<comment type="cofactor">
    <cofactor evidence="1">
        <name>Zn(2+)</name>
        <dbReference type="ChEBI" id="CHEBI:29105"/>
    </cofactor>
</comment>
<keyword evidence="7 12" id="KW-0378">Hydrolase</keyword>
<keyword evidence="9" id="KW-0342">GTP-binding</keyword>
<dbReference type="Pfam" id="PF00925">
    <property type="entry name" value="GTP_cyclohydro2"/>
    <property type="match status" value="1"/>
</dbReference>
<comment type="pathway">
    <text evidence="2">Cofactor biosynthesis; riboflavin biosynthesis; 5-amino-6-(D-ribitylamino)uracil from GTP: step 1/4.</text>
</comment>
<dbReference type="InterPro" id="IPR000926">
    <property type="entry name" value="RibA"/>
</dbReference>
<evidence type="ECO:0000256" key="2">
    <source>
        <dbReference type="ARBA" id="ARBA00004853"/>
    </source>
</evidence>
<evidence type="ECO:0000313" key="12">
    <source>
        <dbReference type="EMBL" id="TKD69242.1"/>
    </source>
</evidence>
<evidence type="ECO:0000256" key="9">
    <source>
        <dbReference type="ARBA" id="ARBA00023134"/>
    </source>
</evidence>
<name>A0A4U1MFT6_9BACL</name>
<dbReference type="OrthoDB" id="9793111at2"/>
<proteinExistence type="predicted"/>
<dbReference type="InterPro" id="IPR032677">
    <property type="entry name" value="GTP_cyclohydro_II"/>
</dbReference>
<dbReference type="GO" id="GO:0005525">
    <property type="term" value="F:GTP binding"/>
    <property type="evidence" value="ECO:0007669"/>
    <property type="project" value="UniProtKB-KW"/>
</dbReference>
<gene>
    <name evidence="12" type="ORF">FBF83_14675</name>
</gene>
<dbReference type="Proteomes" id="UP000310541">
    <property type="component" value="Unassembled WGS sequence"/>
</dbReference>
<dbReference type="GO" id="GO:0009231">
    <property type="term" value="P:riboflavin biosynthetic process"/>
    <property type="evidence" value="ECO:0007669"/>
    <property type="project" value="UniProtKB-UniPathway"/>
</dbReference>
<dbReference type="InterPro" id="IPR036144">
    <property type="entry name" value="RibA-like_sf"/>
</dbReference>
<comment type="caution">
    <text evidence="12">The sequence shown here is derived from an EMBL/GenBank/DDBJ whole genome shotgun (WGS) entry which is preliminary data.</text>
</comment>
<dbReference type="CDD" id="cd00641">
    <property type="entry name" value="GTP_cyclohydro2"/>
    <property type="match status" value="1"/>
</dbReference>
<keyword evidence="8" id="KW-0862">Zinc</keyword>
<evidence type="ECO:0000259" key="11">
    <source>
        <dbReference type="Pfam" id="PF00925"/>
    </source>
</evidence>
<reference evidence="12 13" key="1">
    <citation type="submission" date="2019-04" db="EMBL/GenBank/DDBJ databases">
        <title>Genome sequence of Bacillus hwajinpoensis strain Y2.</title>
        <authorList>
            <person name="Fair J.L."/>
            <person name="Maclea K.S."/>
        </authorList>
    </citation>
    <scope>NUCLEOTIDE SEQUENCE [LARGE SCALE GENOMIC DNA]</scope>
    <source>
        <strain evidence="12 13">Y2</strain>
    </source>
</reference>
<evidence type="ECO:0000256" key="1">
    <source>
        <dbReference type="ARBA" id="ARBA00001947"/>
    </source>
</evidence>
<protein>
    <recommendedName>
        <fullName evidence="3">GTP cyclohydrolase II</fullName>
        <ecNumber evidence="3">3.5.4.25</ecNumber>
    </recommendedName>
</protein>
<dbReference type="GO" id="GO:0046872">
    <property type="term" value="F:metal ion binding"/>
    <property type="evidence" value="ECO:0007669"/>
    <property type="project" value="UniProtKB-KW"/>
</dbReference>
<comment type="catalytic activity">
    <reaction evidence="10">
        <text>GTP + 4 H2O = 2,5-diamino-6-hydroxy-4-(5-phosphoribosylamino)-pyrimidine + formate + 2 phosphate + 3 H(+)</text>
        <dbReference type="Rhea" id="RHEA:23704"/>
        <dbReference type="ChEBI" id="CHEBI:15377"/>
        <dbReference type="ChEBI" id="CHEBI:15378"/>
        <dbReference type="ChEBI" id="CHEBI:15740"/>
        <dbReference type="ChEBI" id="CHEBI:37565"/>
        <dbReference type="ChEBI" id="CHEBI:43474"/>
        <dbReference type="ChEBI" id="CHEBI:58614"/>
        <dbReference type="EC" id="3.5.4.25"/>
    </reaction>
</comment>
<evidence type="ECO:0000256" key="8">
    <source>
        <dbReference type="ARBA" id="ARBA00022833"/>
    </source>
</evidence>